<dbReference type="SUPFAM" id="SSF52402">
    <property type="entry name" value="Adenine nucleotide alpha hydrolases-like"/>
    <property type="match status" value="2"/>
</dbReference>
<accession>A0ABQ1M3Z2</accession>
<dbReference type="PANTHER" id="PTHR46268">
    <property type="entry name" value="STRESS RESPONSE PROTEIN NHAX"/>
    <property type="match status" value="1"/>
</dbReference>
<comment type="similarity">
    <text evidence="1">Belongs to the universal stress protein A family.</text>
</comment>
<evidence type="ECO:0000313" key="4">
    <source>
        <dbReference type="Proteomes" id="UP000636010"/>
    </source>
</evidence>
<dbReference type="EMBL" id="BMEC01000005">
    <property type="protein sequence ID" value="GGC34355.1"/>
    <property type="molecule type" value="Genomic_DNA"/>
</dbReference>
<dbReference type="InterPro" id="IPR006015">
    <property type="entry name" value="Universal_stress_UspA"/>
</dbReference>
<dbReference type="Gene3D" id="3.40.50.620">
    <property type="entry name" value="HUPs"/>
    <property type="match status" value="2"/>
</dbReference>
<dbReference type="Pfam" id="PF00582">
    <property type="entry name" value="Usp"/>
    <property type="match status" value="1"/>
</dbReference>
<sequence>MEIRKLCIFLDLTDMDAMMIRYASFLADLLKVETTFFVHVFESGELPEEVSKLFPELSEPIDQVILEELTEQVNSEFSCNTCSKEVIVQKENSIPALLEWAQQEDVDLMVVGKKPAIKGSGTFARKIAKLSYTSVLLLPETSRPSVDKILVPIDFSQFSRVAYRQAKHIAELRQAELVCQHVYKLPKQYFPFVAATDEKLKESTEKHVRKELDKFLTKLKLNDGKVRCEALIDEKGDVAGTIHDYAVRNTIDLIIIGPKGGSHGEYFLMGSVCEKLMNYNNNIKMLIAKSKKEHESLLSEIFGA</sequence>
<dbReference type="InterPro" id="IPR014729">
    <property type="entry name" value="Rossmann-like_a/b/a_fold"/>
</dbReference>
<comment type="caution">
    <text evidence="3">The sequence shown here is derived from an EMBL/GenBank/DDBJ whole genome shotgun (WGS) entry which is preliminary data.</text>
</comment>
<gene>
    <name evidence="3" type="ORF">GCM10011506_19780</name>
</gene>
<organism evidence="3 4">
    <name type="scientific">Marivirga lumbricoides</name>
    <dbReference type="NCBI Taxonomy" id="1046115"/>
    <lineage>
        <taxon>Bacteria</taxon>
        <taxon>Pseudomonadati</taxon>
        <taxon>Bacteroidota</taxon>
        <taxon>Cytophagia</taxon>
        <taxon>Cytophagales</taxon>
        <taxon>Marivirgaceae</taxon>
        <taxon>Marivirga</taxon>
    </lineage>
</organism>
<evidence type="ECO:0000313" key="3">
    <source>
        <dbReference type="EMBL" id="GGC34355.1"/>
    </source>
</evidence>
<reference evidence="4" key="1">
    <citation type="journal article" date="2019" name="Int. J. Syst. Evol. Microbiol.">
        <title>The Global Catalogue of Microorganisms (GCM) 10K type strain sequencing project: providing services to taxonomists for standard genome sequencing and annotation.</title>
        <authorList>
            <consortium name="The Broad Institute Genomics Platform"/>
            <consortium name="The Broad Institute Genome Sequencing Center for Infectious Disease"/>
            <person name="Wu L."/>
            <person name="Ma J."/>
        </authorList>
    </citation>
    <scope>NUCLEOTIDE SEQUENCE [LARGE SCALE GENOMIC DNA]</scope>
    <source>
        <strain evidence="4">CGMCC 1.10832</strain>
    </source>
</reference>
<dbReference type="CDD" id="cd00293">
    <property type="entry name" value="USP-like"/>
    <property type="match status" value="1"/>
</dbReference>
<proteinExistence type="inferred from homology"/>
<name>A0ABQ1M3Z2_9BACT</name>
<keyword evidence="4" id="KW-1185">Reference proteome</keyword>
<protein>
    <submittedName>
        <fullName evidence="3">Universal stress protein</fullName>
    </submittedName>
</protein>
<evidence type="ECO:0000256" key="1">
    <source>
        <dbReference type="ARBA" id="ARBA00008791"/>
    </source>
</evidence>
<dbReference type="Proteomes" id="UP000636010">
    <property type="component" value="Unassembled WGS sequence"/>
</dbReference>
<dbReference type="RefSeq" id="WP_188462865.1">
    <property type="nucleotide sequence ID" value="NZ_BAABHU010000005.1"/>
</dbReference>
<dbReference type="InterPro" id="IPR006016">
    <property type="entry name" value="UspA"/>
</dbReference>
<feature type="domain" description="UspA" evidence="2">
    <location>
        <begin position="147"/>
        <end position="278"/>
    </location>
</feature>
<dbReference type="PRINTS" id="PR01438">
    <property type="entry name" value="UNVRSLSTRESS"/>
</dbReference>
<evidence type="ECO:0000259" key="2">
    <source>
        <dbReference type="Pfam" id="PF00582"/>
    </source>
</evidence>
<dbReference type="PANTHER" id="PTHR46268:SF6">
    <property type="entry name" value="UNIVERSAL STRESS PROTEIN UP12"/>
    <property type="match status" value="1"/>
</dbReference>